<dbReference type="PANTHER" id="PTHR42852:SF13">
    <property type="entry name" value="PROTEIN DIPZ"/>
    <property type="match status" value="1"/>
</dbReference>
<dbReference type="SUPFAM" id="SSF52833">
    <property type="entry name" value="Thioredoxin-like"/>
    <property type="match status" value="1"/>
</dbReference>
<proteinExistence type="predicted"/>
<sequence length="320" mass="36261">MTIFIGDNAPDFSLMDVNNSTHTLSQHSGRKVMLSFYRSAKCPLCNYAIDELTGRYKKLAWAANLDVIAVFQSATENIDKFILKKRIDGSSKEERRSQFPFVVLSDSEQETYAKYGAEKSVRGFVKGSVNVLRGTTECKKYVRCHYQKCGYHLENFTTRLPSDFLIDEDGIIVDCFHAKAINEHIPLDRIDKFLLGESSRLVERSKSEGPMRNSTGIMAKIKSRRGFEEVKSEGNRSKSEGPMRNSTGIMAKIKSRRGFKEVKSEGNRSKSEGPMRNSIGMMAKIKSRRGFRKVTSEGNLKSRKSLSVSLFNLKKMERSN</sequence>
<dbReference type="Gene3D" id="3.40.30.10">
    <property type="entry name" value="Glutaredoxin"/>
    <property type="match status" value="1"/>
</dbReference>
<feature type="domain" description="Thioredoxin" evidence="2">
    <location>
        <begin position="3"/>
        <end position="195"/>
    </location>
</feature>
<evidence type="ECO:0000259" key="2">
    <source>
        <dbReference type="PROSITE" id="PS51352"/>
    </source>
</evidence>
<dbReference type="Pfam" id="PF00578">
    <property type="entry name" value="AhpC-TSA"/>
    <property type="match status" value="1"/>
</dbReference>
<dbReference type="InterPro" id="IPR050553">
    <property type="entry name" value="Thioredoxin_ResA/DsbE_sf"/>
</dbReference>
<reference evidence="3" key="1">
    <citation type="submission" date="2021-01" db="EMBL/GenBank/DDBJ databases">
        <authorList>
            <person name="Corre E."/>
            <person name="Pelletier E."/>
            <person name="Niang G."/>
            <person name="Scheremetjew M."/>
            <person name="Finn R."/>
            <person name="Kale V."/>
            <person name="Holt S."/>
            <person name="Cochrane G."/>
            <person name="Meng A."/>
            <person name="Brown T."/>
            <person name="Cohen L."/>
        </authorList>
    </citation>
    <scope>NUCLEOTIDE SEQUENCE</scope>
    <source>
        <strain evidence="3">GSO104</strain>
    </source>
</reference>
<dbReference type="GO" id="GO:0016491">
    <property type="term" value="F:oxidoreductase activity"/>
    <property type="evidence" value="ECO:0007669"/>
    <property type="project" value="InterPro"/>
</dbReference>
<organism evidence="3">
    <name type="scientific">Ditylum brightwellii</name>
    <dbReference type="NCBI Taxonomy" id="49249"/>
    <lineage>
        <taxon>Eukaryota</taxon>
        <taxon>Sar</taxon>
        <taxon>Stramenopiles</taxon>
        <taxon>Ochrophyta</taxon>
        <taxon>Bacillariophyta</taxon>
        <taxon>Mediophyceae</taxon>
        <taxon>Lithodesmiophycidae</taxon>
        <taxon>Lithodesmiales</taxon>
        <taxon>Lithodesmiaceae</taxon>
        <taxon>Ditylum</taxon>
    </lineage>
</organism>
<dbReference type="InterPro" id="IPR013766">
    <property type="entry name" value="Thioredoxin_domain"/>
</dbReference>
<dbReference type="EMBL" id="HBNS01002013">
    <property type="protein sequence ID" value="CAE4581126.1"/>
    <property type="molecule type" value="Transcribed_RNA"/>
</dbReference>
<accession>A0A7S4QEE1</accession>
<dbReference type="PANTHER" id="PTHR42852">
    <property type="entry name" value="THIOL:DISULFIDE INTERCHANGE PROTEIN DSBE"/>
    <property type="match status" value="1"/>
</dbReference>
<evidence type="ECO:0000256" key="1">
    <source>
        <dbReference type="SAM" id="MobiDB-lite"/>
    </source>
</evidence>
<dbReference type="AlphaFoldDB" id="A0A7S4QEE1"/>
<dbReference type="PROSITE" id="PS51352">
    <property type="entry name" value="THIOREDOXIN_2"/>
    <property type="match status" value="1"/>
</dbReference>
<evidence type="ECO:0000313" key="3">
    <source>
        <dbReference type="EMBL" id="CAE4581126.1"/>
    </source>
</evidence>
<feature type="region of interest" description="Disordered" evidence="1">
    <location>
        <begin position="225"/>
        <end position="279"/>
    </location>
</feature>
<feature type="compositionally biased region" description="Basic and acidic residues" evidence="1">
    <location>
        <begin position="225"/>
        <end position="241"/>
    </location>
</feature>
<gene>
    <name evidence="3" type="ORF">DBRI00130_LOCUS1612</name>
</gene>
<name>A0A7S4QEE1_9STRA</name>
<protein>
    <recommendedName>
        <fullName evidence="2">Thioredoxin domain-containing protein</fullName>
    </recommendedName>
</protein>
<dbReference type="InterPro" id="IPR036249">
    <property type="entry name" value="Thioredoxin-like_sf"/>
</dbReference>
<dbReference type="InterPro" id="IPR000866">
    <property type="entry name" value="AhpC/TSA"/>
</dbReference>
<feature type="compositionally biased region" description="Basic and acidic residues" evidence="1">
    <location>
        <begin position="258"/>
        <end position="273"/>
    </location>
</feature>
<dbReference type="GO" id="GO:0016209">
    <property type="term" value="F:antioxidant activity"/>
    <property type="evidence" value="ECO:0007669"/>
    <property type="project" value="InterPro"/>
</dbReference>